<sequence length="208" mass="23165">MADFDKLVVSFLVDEVVGGFFISVPPGHVACVYDRGLGVLKRVWGPGLHLKIPFWQIAKLFNGQILEYTIRHGFDLSQKEALGDEPIVVSTKDNKVVFIEGSILFKIDKANAPELWEQIGDNFISKVVRPYSRSRVASIVSQYNAKDIGIQRTEIEKLIKEELNKLFSDKAIIVENVLFSEVKEIKGDAPAEAHPVLSANQTTNTPQG</sequence>
<comment type="caution">
    <text evidence="2">The sequence shown here is derived from an EMBL/GenBank/DDBJ whole genome shotgun (WGS) entry which is preliminary data.</text>
</comment>
<dbReference type="SMART" id="SM00244">
    <property type="entry name" value="PHB"/>
    <property type="match status" value="1"/>
</dbReference>
<organism evidence="2 3">
    <name type="scientific">Candidatus Collierbacteria bacterium GW2011_GWA1_44_12</name>
    <dbReference type="NCBI Taxonomy" id="1618376"/>
    <lineage>
        <taxon>Bacteria</taxon>
        <taxon>Candidatus Collieribacteriota</taxon>
    </lineage>
</organism>
<reference evidence="2 3" key="1">
    <citation type="journal article" date="2015" name="Nature">
        <title>rRNA introns, odd ribosomes, and small enigmatic genomes across a large radiation of phyla.</title>
        <authorList>
            <person name="Brown C.T."/>
            <person name="Hug L.A."/>
            <person name="Thomas B.C."/>
            <person name="Sharon I."/>
            <person name="Castelle C.J."/>
            <person name="Singh A."/>
            <person name="Wilkins M.J."/>
            <person name="Williams K.H."/>
            <person name="Banfield J.F."/>
        </authorList>
    </citation>
    <scope>NUCLEOTIDE SEQUENCE [LARGE SCALE GENOMIC DNA]</scope>
</reference>
<evidence type="ECO:0000313" key="3">
    <source>
        <dbReference type="Proteomes" id="UP000034069"/>
    </source>
</evidence>
<dbReference type="Pfam" id="PF01145">
    <property type="entry name" value="Band_7"/>
    <property type="match status" value="1"/>
</dbReference>
<evidence type="ECO:0000313" key="2">
    <source>
        <dbReference type="EMBL" id="KKT36175.1"/>
    </source>
</evidence>
<protein>
    <submittedName>
        <fullName evidence="2">HflC/HflK family protein</fullName>
    </submittedName>
</protein>
<dbReference type="GO" id="GO:0016020">
    <property type="term" value="C:membrane"/>
    <property type="evidence" value="ECO:0007669"/>
    <property type="project" value="InterPro"/>
</dbReference>
<dbReference type="SUPFAM" id="SSF117892">
    <property type="entry name" value="Band 7/SPFH domain"/>
    <property type="match status" value="1"/>
</dbReference>
<dbReference type="Proteomes" id="UP000034069">
    <property type="component" value="Unassembled WGS sequence"/>
</dbReference>
<dbReference type="PANTHER" id="PTHR23222">
    <property type="entry name" value="PROHIBITIN"/>
    <property type="match status" value="1"/>
</dbReference>
<gene>
    <name evidence="2" type="ORF">UW23_C0005G0007</name>
</gene>
<dbReference type="InterPro" id="IPR036013">
    <property type="entry name" value="Band_7/SPFH_dom_sf"/>
</dbReference>
<accession>A0A0G1GNT3</accession>
<dbReference type="AlphaFoldDB" id="A0A0G1GNT3"/>
<dbReference type="PANTHER" id="PTHR23222:SF0">
    <property type="entry name" value="PROHIBITIN 1"/>
    <property type="match status" value="1"/>
</dbReference>
<dbReference type="CDD" id="cd03401">
    <property type="entry name" value="SPFH_prohibitin"/>
    <property type="match status" value="1"/>
</dbReference>
<dbReference type="InterPro" id="IPR000163">
    <property type="entry name" value="Prohibitin"/>
</dbReference>
<dbReference type="InterPro" id="IPR001107">
    <property type="entry name" value="Band_7"/>
</dbReference>
<name>A0A0G1GNT3_9BACT</name>
<evidence type="ECO:0000259" key="1">
    <source>
        <dbReference type="SMART" id="SM00244"/>
    </source>
</evidence>
<dbReference type="Gene3D" id="3.30.479.30">
    <property type="entry name" value="Band 7 domain"/>
    <property type="match status" value="1"/>
</dbReference>
<feature type="domain" description="Band 7" evidence="1">
    <location>
        <begin position="20"/>
        <end position="201"/>
    </location>
</feature>
<dbReference type="EMBL" id="LCHN01000005">
    <property type="protein sequence ID" value="KKT36175.1"/>
    <property type="molecule type" value="Genomic_DNA"/>
</dbReference>
<proteinExistence type="predicted"/>